<sequence length="125" mass="14591">MIKHVVLFFVFLTLSFSSFGLDISNYRYYQINKDLPNGKGPFYVVYIKTNDPCVFVDKIKDKTTHRFCKMGDSELDLEKNHPSIYPVLMQLFGSRFSFVVAAPWNEQQCEIYLPRMELTCEPTGK</sequence>
<protein>
    <submittedName>
        <fullName evidence="1">Uncharacterized protein</fullName>
    </submittedName>
</protein>
<reference evidence="1 2" key="1">
    <citation type="submission" date="2016-06" db="EMBL/GenBank/DDBJ databases">
        <title>The sequenced genome of the ice-adhering bacterium Marinomonas primoryensis, from Antarctica.</title>
        <authorList>
            <person name="Graham L."/>
            <person name="Vance T.D.R."/>
            <person name="Davies P.L."/>
        </authorList>
    </citation>
    <scope>NUCLEOTIDE SEQUENCE [LARGE SCALE GENOMIC DNA]</scope>
    <source>
        <strain evidence="1 2">AceL</strain>
    </source>
</reference>
<evidence type="ECO:0000313" key="2">
    <source>
        <dbReference type="Proteomes" id="UP000249898"/>
    </source>
</evidence>
<dbReference type="EMBL" id="CP016181">
    <property type="protein sequence ID" value="AWX99278.1"/>
    <property type="molecule type" value="Genomic_DNA"/>
</dbReference>
<dbReference type="OrthoDB" id="6106861at2"/>
<dbReference type="Proteomes" id="UP000249898">
    <property type="component" value="Chromosome"/>
</dbReference>
<accession>A0A2Z4PPZ5</accession>
<organism evidence="1 2">
    <name type="scientific">Marinomonas primoryensis</name>
    <dbReference type="NCBI Taxonomy" id="178399"/>
    <lineage>
        <taxon>Bacteria</taxon>
        <taxon>Pseudomonadati</taxon>
        <taxon>Pseudomonadota</taxon>
        <taxon>Gammaproteobacteria</taxon>
        <taxon>Oceanospirillales</taxon>
        <taxon>Oceanospirillaceae</taxon>
        <taxon>Marinomonas</taxon>
    </lineage>
</organism>
<gene>
    <name evidence="1" type="ORF">A8139_04105</name>
</gene>
<evidence type="ECO:0000313" key="1">
    <source>
        <dbReference type="EMBL" id="AWX99278.1"/>
    </source>
</evidence>
<dbReference type="AlphaFoldDB" id="A0A2Z4PPZ5"/>
<proteinExistence type="predicted"/>
<name>A0A2Z4PPZ5_9GAMM</name>
<dbReference type="RefSeq" id="WP_112135909.1">
    <property type="nucleotide sequence ID" value="NZ_CP016181.1"/>
</dbReference>